<sequence length="282" mass="31114">MGNLTTPSRDDVLENLMKTEIVLFMHGMYIILVGLALWSLLRRKPMGYRVLSGLIIAMCIFGTVEMVLQAVDARVLVRALYSTSNAEGQAIQHSDDLLTFAENLLVVTNNAIADSLLIYRCYVIWQSSSSNKKVVVLPILLSLATLAAGYMAAYQDYITTGPPDPRIFFGLVVATNLILTALTAGRIFYDRRKLQRVGQARIVHRYNVAIKMLLESAVIYLIVSLTIIVERALAGFAAISAFYAISGELMNIIPVVLVVRISFGRTLEMAPDPKPEVSLESV</sequence>
<evidence type="ECO:0000256" key="1">
    <source>
        <dbReference type="SAM" id="Phobius"/>
    </source>
</evidence>
<dbReference type="AlphaFoldDB" id="A0AAD7GQY7"/>
<evidence type="ECO:0000313" key="3">
    <source>
        <dbReference type="Proteomes" id="UP001221757"/>
    </source>
</evidence>
<name>A0AAD7GQY7_MYCRO</name>
<keyword evidence="1" id="KW-1133">Transmembrane helix</keyword>
<protein>
    <submittedName>
        <fullName evidence="2">Uncharacterized protein</fullName>
    </submittedName>
</protein>
<feature type="transmembrane region" description="Helical" evidence="1">
    <location>
        <begin position="134"/>
        <end position="155"/>
    </location>
</feature>
<proteinExistence type="predicted"/>
<reference evidence="2" key="1">
    <citation type="submission" date="2023-03" db="EMBL/GenBank/DDBJ databases">
        <title>Massive genome expansion in bonnet fungi (Mycena s.s.) driven by repeated elements and novel gene families across ecological guilds.</title>
        <authorList>
            <consortium name="Lawrence Berkeley National Laboratory"/>
            <person name="Harder C.B."/>
            <person name="Miyauchi S."/>
            <person name="Viragh M."/>
            <person name="Kuo A."/>
            <person name="Thoen E."/>
            <person name="Andreopoulos B."/>
            <person name="Lu D."/>
            <person name="Skrede I."/>
            <person name="Drula E."/>
            <person name="Henrissat B."/>
            <person name="Morin E."/>
            <person name="Kohler A."/>
            <person name="Barry K."/>
            <person name="LaButti K."/>
            <person name="Morin E."/>
            <person name="Salamov A."/>
            <person name="Lipzen A."/>
            <person name="Mereny Z."/>
            <person name="Hegedus B."/>
            <person name="Baldrian P."/>
            <person name="Stursova M."/>
            <person name="Weitz H."/>
            <person name="Taylor A."/>
            <person name="Grigoriev I.V."/>
            <person name="Nagy L.G."/>
            <person name="Martin F."/>
            <person name="Kauserud H."/>
        </authorList>
    </citation>
    <scope>NUCLEOTIDE SEQUENCE</scope>
    <source>
        <strain evidence="2">CBHHK067</strain>
    </source>
</reference>
<evidence type="ECO:0000313" key="2">
    <source>
        <dbReference type="EMBL" id="KAJ7702689.1"/>
    </source>
</evidence>
<organism evidence="2 3">
    <name type="scientific">Mycena rosella</name>
    <name type="common">Pink bonnet</name>
    <name type="synonym">Agaricus rosellus</name>
    <dbReference type="NCBI Taxonomy" id="1033263"/>
    <lineage>
        <taxon>Eukaryota</taxon>
        <taxon>Fungi</taxon>
        <taxon>Dikarya</taxon>
        <taxon>Basidiomycota</taxon>
        <taxon>Agaricomycotina</taxon>
        <taxon>Agaricomycetes</taxon>
        <taxon>Agaricomycetidae</taxon>
        <taxon>Agaricales</taxon>
        <taxon>Marasmiineae</taxon>
        <taxon>Mycenaceae</taxon>
        <taxon>Mycena</taxon>
    </lineage>
</organism>
<feature type="transmembrane region" description="Helical" evidence="1">
    <location>
        <begin position="21"/>
        <end position="41"/>
    </location>
</feature>
<comment type="caution">
    <text evidence="2">The sequence shown here is derived from an EMBL/GenBank/DDBJ whole genome shotgun (WGS) entry which is preliminary data.</text>
</comment>
<feature type="transmembrane region" description="Helical" evidence="1">
    <location>
        <begin position="167"/>
        <end position="189"/>
    </location>
</feature>
<feature type="transmembrane region" description="Helical" evidence="1">
    <location>
        <begin position="48"/>
        <end position="71"/>
    </location>
</feature>
<dbReference type="EMBL" id="JARKIE010000014">
    <property type="protein sequence ID" value="KAJ7702689.1"/>
    <property type="molecule type" value="Genomic_DNA"/>
</dbReference>
<keyword evidence="1" id="KW-0472">Membrane</keyword>
<keyword evidence="1" id="KW-0812">Transmembrane</keyword>
<keyword evidence="3" id="KW-1185">Reference proteome</keyword>
<feature type="transmembrane region" description="Helical" evidence="1">
    <location>
        <begin position="210"/>
        <end position="229"/>
    </location>
</feature>
<accession>A0AAD7GQY7</accession>
<gene>
    <name evidence="2" type="ORF">B0H17DRAFT_1042858</name>
</gene>
<feature type="transmembrane region" description="Helical" evidence="1">
    <location>
        <begin position="235"/>
        <end position="259"/>
    </location>
</feature>
<dbReference type="Proteomes" id="UP001221757">
    <property type="component" value="Unassembled WGS sequence"/>
</dbReference>